<feature type="transmembrane region" description="Helical" evidence="1">
    <location>
        <begin position="74"/>
        <end position="97"/>
    </location>
</feature>
<name>A0ABS4RCR3_9BACI</name>
<keyword evidence="1" id="KW-0812">Transmembrane</keyword>
<gene>
    <name evidence="2" type="ORF">J2Z40_000195</name>
</gene>
<accession>A0ABS4RCR3</accession>
<dbReference type="EMBL" id="JAGIKZ010000001">
    <property type="protein sequence ID" value="MBP2239642.1"/>
    <property type="molecule type" value="Genomic_DNA"/>
</dbReference>
<evidence type="ECO:0000313" key="3">
    <source>
        <dbReference type="Proteomes" id="UP001519293"/>
    </source>
</evidence>
<sequence>MIGWLNLGSLVLGVSAWVLPAINIFRYEKQSKNWITLTIMSVSFCTISLFFQIWSFYERVKIEDWSALMDTVSIIVSIPAVLLIGTILLNAITFFVYRNRT</sequence>
<keyword evidence="1" id="KW-0472">Membrane</keyword>
<feature type="transmembrane region" description="Helical" evidence="1">
    <location>
        <begin position="6"/>
        <end position="25"/>
    </location>
</feature>
<reference evidence="2 3" key="1">
    <citation type="submission" date="2021-03" db="EMBL/GenBank/DDBJ databases">
        <title>Genomic Encyclopedia of Type Strains, Phase IV (KMG-IV): sequencing the most valuable type-strain genomes for metagenomic binning, comparative biology and taxonomic classification.</title>
        <authorList>
            <person name="Goeker M."/>
        </authorList>
    </citation>
    <scope>NUCLEOTIDE SEQUENCE [LARGE SCALE GENOMIC DNA]</scope>
    <source>
        <strain evidence="2 3">DSM 26675</strain>
    </source>
</reference>
<evidence type="ECO:0000256" key="1">
    <source>
        <dbReference type="SAM" id="Phobius"/>
    </source>
</evidence>
<protein>
    <submittedName>
        <fullName evidence="2">Cytochrome c oxidase subunit 4</fullName>
    </submittedName>
</protein>
<dbReference type="Proteomes" id="UP001519293">
    <property type="component" value="Unassembled WGS sequence"/>
</dbReference>
<feature type="transmembrane region" description="Helical" evidence="1">
    <location>
        <begin position="34"/>
        <end position="54"/>
    </location>
</feature>
<organism evidence="2 3">
    <name type="scientific">Cytobacillus eiseniae</name>
    <dbReference type="NCBI Taxonomy" id="762947"/>
    <lineage>
        <taxon>Bacteria</taxon>
        <taxon>Bacillati</taxon>
        <taxon>Bacillota</taxon>
        <taxon>Bacilli</taxon>
        <taxon>Bacillales</taxon>
        <taxon>Bacillaceae</taxon>
        <taxon>Cytobacillus</taxon>
    </lineage>
</organism>
<dbReference type="RefSeq" id="WP_066394650.1">
    <property type="nucleotide sequence ID" value="NZ_JAGIKZ010000001.1"/>
</dbReference>
<proteinExistence type="predicted"/>
<keyword evidence="1" id="KW-1133">Transmembrane helix</keyword>
<comment type="caution">
    <text evidence="2">The sequence shown here is derived from an EMBL/GenBank/DDBJ whole genome shotgun (WGS) entry which is preliminary data.</text>
</comment>
<keyword evidence="3" id="KW-1185">Reference proteome</keyword>
<evidence type="ECO:0000313" key="2">
    <source>
        <dbReference type="EMBL" id="MBP2239642.1"/>
    </source>
</evidence>